<dbReference type="eggNOG" id="ENOG5033JK1">
    <property type="taxonomic scope" value="Bacteria"/>
</dbReference>
<dbReference type="EMBL" id="BATJ01000027">
    <property type="protein sequence ID" value="GAD69330.1"/>
    <property type="molecule type" value="Genomic_DNA"/>
</dbReference>
<gene>
    <name evidence="2" type="ORF">VPR01S_27_00350</name>
</gene>
<sequence length="145" mass="16072">MAKRFCKLDRRDIAASLGEIQSLVAAPKYLCRSCARASADKSALCKPMALPVSDASPAISADERELIIPVAVDKDGVAQPVSKKALKQAKKSAKKQAKFHKKMKKVLKKQQKLLKKHHKLERQFSRVNQRLTTLNPADSSAARMH</sequence>
<protein>
    <submittedName>
        <fullName evidence="2">Uncharacterized protein</fullName>
    </submittedName>
</protein>
<keyword evidence="3" id="KW-1185">Reference proteome</keyword>
<name>U3A6M1_VIBPR</name>
<feature type="coiled-coil region" evidence="1">
    <location>
        <begin position="83"/>
        <end position="123"/>
    </location>
</feature>
<evidence type="ECO:0000313" key="3">
    <source>
        <dbReference type="Proteomes" id="UP000016570"/>
    </source>
</evidence>
<organism evidence="2 3">
    <name type="scientific">Vibrio proteolyticus NBRC 13287</name>
    <dbReference type="NCBI Taxonomy" id="1219065"/>
    <lineage>
        <taxon>Bacteria</taxon>
        <taxon>Pseudomonadati</taxon>
        <taxon>Pseudomonadota</taxon>
        <taxon>Gammaproteobacteria</taxon>
        <taxon>Vibrionales</taxon>
        <taxon>Vibrionaceae</taxon>
        <taxon>Vibrio</taxon>
    </lineage>
</organism>
<dbReference type="Proteomes" id="UP000016570">
    <property type="component" value="Unassembled WGS sequence"/>
</dbReference>
<comment type="caution">
    <text evidence="2">The sequence shown here is derived from an EMBL/GenBank/DDBJ whole genome shotgun (WGS) entry which is preliminary data.</text>
</comment>
<accession>U3A6M1</accession>
<dbReference type="RefSeq" id="WP_021707297.1">
    <property type="nucleotide sequence ID" value="NZ_BATJ01000027.1"/>
</dbReference>
<evidence type="ECO:0000313" key="2">
    <source>
        <dbReference type="EMBL" id="GAD69330.1"/>
    </source>
</evidence>
<proteinExistence type="predicted"/>
<keyword evidence="1" id="KW-0175">Coiled coil</keyword>
<dbReference type="AlphaFoldDB" id="U3A6M1"/>
<dbReference type="STRING" id="1219065.VPR01S_27_00350"/>
<reference evidence="2 3" key="1">
    <citation type="submission" date="2013-09" db="EMBL/GenBank/DDBJ databases">
        <title>Whole genome shotgun sequence of Vibrio proteolyticus NBRC 13287.</title>
        <authorList>
            <person name="Isaki S."/>
            <person name="Hosoyama A."/>
            <person name="Numata M."/>
            <person name="Hashimoto M."/>
            <person name="Hosoyama Y."/>
            <person name="Tsuchikane K."/>
            <person name="Noguchi M."/>
            <person name="Hirakata S."/>
            <person name="Ichikawa N."/>
            <person name="Ohji S."/>
            <person name="Yamazoe A."/>
            <person name="Fujita N."/>
        </authorList>
    </citation>
    <scope>NUCLEOTIDE SEQUENCE [LARGE SCALE GENOMIC DNA]</scope>
    <source>
        <strain evidence="2 3">NBRC 13287</strain>
    </source>
</reference>
<evidence type="ECO:0000256" key="1">
    <source>
        <dbReference type="SAM" id="Coils"/>
    </source>
</evidence>